<protein>
    <submittedName>
        <fullName evidence="3">Putative N-acetylmannosaminyltransferase</fullName>
        <ecNumber evidence="3">2.4.1.187</ecNumber>
    </submittedName>
</protein>
<dbReference type="EMBL" id="SNRY01000195">
    <property type="protein sequence ID" value="KAA6344897.1"/>
    <property type="molecule type" value="Genomic_DNA"/>
</dbReference>
<dbReference type="Pfam" id="PF03808">
    <property type="entry name" value="Glyco_tran_WecG"/>
    <property type="match status" value="1"/>
</dbReference>
<dbReference type="GO" id="GO:0047244">
    <property type="term" value="F:N-acetylglucosaminyldiphosphoundecaprenol N-acetyl-beta-D-mannosaminyltransferase activity"/>
    <property type="evidence" value="ECO:0007669"/>
    <property type="project" value="UniProtKB-EC"/>
</dbReference>
<sequence>MNKAQYPKKIDFLSIPVDSLSMEETIDKIDASIKQKQALNHVVINAGKVVAMQTNKDLYDSVINCDIINADGQSIIWAAKFLGKHLPERVAGIDLMDNLIRLAYEKGYKCFFFGAKEEVVSKVVQIYSDKYSKYIIGGYRNGYYSVEEEAEIALQIADSRANLLFVAITSPKKEIFLDKYKDILSPIGYTMGVGGSFDVVAGITKKSTNMDAKSWDRMVLPFDSRTWQNVETISSWKFKIHSANDQREI</sequence>
<dbReference type="PANTHER" id="PTHR34136">
    <property type="match status" value="1"/>
</dbReference>
<dbReference type="AlphaFoldDB" id="A0A5J4SFT9"/>
<dbReference type="InterPro" id="IPR004629">
    <property type="entry name" value="WecG_TagA_CpsF"/>
</dbReference>
<dbReference type="EC" id="2.4.1.187" evidence="3"/>
<keyword evidence="2 3" id="KW-0808">Transferase</keyword>
<reference evidence="3" key="1">
    <citation type="submission" date="2019-03" db="EMBL/GenBank/DDBJ databases">
        <title>Single cell metagenomics reveals metabolic interactions within the superorganism composed of flagellate Streblomastix strix and complex community of Bacteroidetes bacteria on its surface.</title>
        <authorList>
            <person name="Treitli S.C."/>
            <person name="Kolisko M."/>
            <person name="Husnik F."/>
            <person name="Keeling P."/>
            <person name="Hampl V."/>
        </authorList>
    </citation>
    <scope>NUCLEOTIDE SEQUENCE</scope>
    <source>
        <strain evidence="3">STM</strain>
    </source>
</reference>
<evidence type="ECO:0000256" key="1">
    <source>
        <dbReference type="ARBA" id="ARBA00022676"/>
    </source>
</evidence>
<evidence type="ECO:0000256" key="2">
    <source>
        <dbReference type="ARBA" id="ARBA00022679"/>
    </source>
</evidence>
<gene>
    <name evidence="3" type="ORF">EZS27_007493</name>
</gene>
<dbReference type="CDD" id="cd06533">
    <property type="entry name" value="Glyco_transf_WecG_TagA"/>
    <property type="match status" value="1"/>
</dbReference>
<dbReference type="PANTHER" id="PTHR34136:SF1">
    <property type="entry name" value="UDP-N-ACETYL-D-MANNOSAMINURONIC ACID TRANSFERASE"/>
    <property type="match status" value="1"/>
</dbReference>
<name>A0A5J4SFT9_9ZZZZ</name>
<accession>A0A5J4SFT9</accession>
<proteinExistence type="predicted"/>
<dbReference type="NCBIfam" id="TIGR00696">
    <property type="entry name" value="wecG_tagA_cpsF"/>
    <property type="match status" value="1"/>
</dbReference>
<organism evidence="3">
    <name type="scientific">termite gut metagenome</name>
    <dbReference type="NCBI Taxonomy" id="433724"/>
    <lineage>
        <taxon>unclassified sequences</taxon>
        <taxon>metagenomes</taxon>
        <taxon>organismal metagenomes</taxon>
    </lineage>
</organism>
<keyword evidence="1 3" id="KW-0328">Glycosyltransferase</keyword>
<evidence type="ECO:0000313" key="3">
    <source>
        <dbReference type="EMBL" id="KAA6344897.1"/>
    </source>
</evidence>
<comment type="caution">
    <text evidence="3">The sequence shown here is derived from an EMBL/GenBank/DDBJ whole genome shotgun (WGS) entry which is preliminary data.</text>
</comment>